<evidence type="ECO:0000256" key="2">
    <source>
        <dbReference type="PIRSR" id="PIRSR602481-2"/>
    </source>
</evidence>
<feature type="binding site" evidence="1">
    <location>
        <position position="91"/>
    </location>
    <ligand>
        <name>Zn(2+)</name>
        <dbReference type="ChEBI" id="CHEBI:29105"/>
    </ligand>
</feature>
<dbReference type="Pfam" id="PF01475">
    <property type="entry name" value="FUR"/>
    <property type="match status" value="1"/>
</dbReference>
<accession>A0A6S6SBT8</accession>
<protein>
    <submittedName>
        <fullName evidence="3">Fur family transcriptional regulator</fullName>
    </submittedName>
</protein>
<dbReference type="PANTHER" id="PTHR33202:SF7">
    <property type="entry name" value="FERRIC UPTAKE REGULATION PROTEIN"/>
    <property type="match status" value="1"/>
</dbReference>
<feature type="binding site" evidence="1">
    <location>
        <position position="94"/>
    </location>
    <ligand>
        <name>Zn(2+)</name>
        <dbReference type="ChEBI" id="CHEBI:29105"/>
    </ligand>
</feature>
<dbReference type="GO" id="GO:1900376">
    <property type="term" value="P:regulation of secondary metabolite biosynthetic process"/>
    <property type="evidence" value="ECO:0007669"/>
    <property type="project" value="TreeGrafter"/>
</dbReference>
<keyword evidence="1" id="KW-0479">Metal-binding</keyword>
<dbReference type="PANTHER" id="PTHR33202">
    <property type="entry name" value="ZINC UPTAKE REGULATION PROTEIN"/>
    <property type="match status" value="1"/>
</dbReference>
<dbReference type="InterPro" id="IPR036388">
    <property type="entry name" value="WH-like_DNA-bd_sf"/>
</dbReference>
<keyword evidence="1" id="KW-0862">Zinc</keyword>
<reference evidence="3" key="1">
    <citation type="submission" date="2020-01" db="EMBL/GenBank/DDBJ databases">
        <authorList>
            <person name="Meier V. D."/>
            <person name="Meier V D."/>
        </authorList>
    </citation>
    <scope>NUCLEOTIDE SEQUENCE</scope>
    <source>
        <strain evidence="3">HLG_WM_MAG_05</strain>
    </source>
</reference>
<name>A0A6S6SBT8_9BACT</name>
<dbReference type="InterPro" id="IPR036390">
    <property type="entry name" value="WH_DNA-bd_sf"/>
</dbReference>
<dbReference type="GO" id="GO:0000976">
    <property type="term" value="F:transcription cis-regulatory region binding"/>
    <property type="evidence" value="ECO:0007669"/>
    <property type="project" value="TreeGrafter"/>
</dbReference>
<dbReference type="EMBL" id="CACVAU010000011">
    <property type="protein sequence ID" value="CAA6803676.1"/>
    <property type="molecule type" value="Genomic_DNA"/>
</dbReference>
<evidence type="ECO:0000313" key="3">
    <source>
        <dbReference type="EMBL" id="CAA6803676.1"/>
    </source>
</evidence>
<organism evidence="3">
    <name type="scientific">uncultured Sulfurovum sp</name>
    <dbReference type="NCBI Taxonomy" id="269237"/>
    <lineage>
        <taxon>Bacteria</taxon>
        <taxon>Pseudomonadati</taxon>
        <taxon>Campylobacterota</taxon>
        <taxon>Epsilonproteobacteria</taxon>
        <taxon>Campylobacterales</taxon>
        <taxon>Sulfurovaceae</taxon>
        <taxon>Sulfurovum</taxon>
        <taxon>environmental samples</taxon>
    </lineage>
</organism>
<dbReference type="SUPFAM" id="SSF46785">
    <property type="entry name" value="Winged helix' DNA-binding domain"/>
    <property type="match status" value="1"/>
</dbReference>
<feature type="binding site" evidence="1">
    <location>
        <position position="125"/>
    </location>
    <ligand>
        <name>Zn(2+)</name>
        <dbReference type="ChEBI" id="CHEBI:29105"/>
    </ligand>
</feature>
<evidence type="ECO:0000256" key="1">
    <source>
        <dbReference type="PIRSR" id="PIRSR602481-1"/>
    </source>
</evidence>
<gene>
    <name evidence="3" type="ORF">HELGO_WM11329</name>
</gene>
<feature type="binding site" evidence="2">
    <location>
        <position position="102"/>
    </location>
    <ligand>
        <name>Fe cation</name>
        <dbReference type="ChEBI" id="CHEBI:24875"/>
    </ligand>
</feature>
<sequence>MLYNQNMQLEKIIKNNNLKFTAARQILLEIFSKASQPLAYEDIKSQLTMDKATFYRNMSTFEASGILNGFESNDKKRYYEMTDKQHAHFICSKCHNVECLDENFHLHLKDYKVTNIIVHGICTNCCS</sequence>
<dbReference type="Gene3D" id="1.10.10.10">
    <property type="entry name" value="Winged helix-like DNA-binding domain superfamily/Winged helix DNA-binding domain"/>
    <property type="match status" value="1"/>
</dbReference>
<dbReference type="GO" id="GO:0008270">
    <property type="term" value="F:zinc ion binding"/>
    <property type="evidence" value="ECO:0007669"/>
    <property type="project" value="TreeGrafter"/>
</dbReference>
<comment type="cofactor">
    <cofactor evidence="2">
        <name>Mn(2+)</name>
        <dbReference type="ChEBI" id="CHEBI:29035"/>
    </cofactor>
    <cofactor evidence="2">
        <name>Fe(2+)</name>
        <dbReference type="ChEBI" id="CHEBI:29033"/>
    </cofactor>
    <text evidence="2">Binds 1 Mn(2+) or Fe(2+) ion per subunit.</text>
</comment>
<feature type="binding site" evidence="1">
    <location>
        <position position="122"/>
    </location>
    <ligand>
        <name>Zn(2+)</name>
        <dbReference type="ChEBI" id="CHEBI:29105"/>
    </ligand>
</feature>
<dbReference type="GO" id="GO:0003700">
    <property type="term" value="F:DNA-binding transcription factor activity"/>
    <property type="evidence" value="ECO:0007669"/>
    <property type="project" value="InterPro"/>
</dbReference>
<dbReference type="GO" id="GO:0045892">
    <property type="term" value="P:negative regulation of DNA-templated transcription"/>
    <property type="evidence" value="ECO:0007669"/>
    <property type="project" value="TreeGrafter"/>
</dbReference>
<comment type="cofactor">
    <cofactor evidence="1">
        <name>Zn(2+)</name>
        <dbReference type="ChEBI" id="CHEBI:29105"/>
    </cofactor>
    <text evidence="1">Binds 1 zinc ion per subunit.</text>
</comment>
<keyword evidence="2" id="KW-0408">Iron</keyword>
<proteinExistence type="predicted"/>
<dbReference type="AlphaFoldDB" id="A0A6S6SBT8"/>
<dbReference type="InterPro" id="IPR002481">
    <property type="entry name" value="FUR"/>
</dbReference>